<dbReference type="EMBL" id="JAECZO010000007">
    <property type="protein sequence ID" value="KAK7200672.1"/>
    <property type="molecule type" value="Genomic_DNA"/>
</dbReference>
<comment type="caution">
    <text evidence="1">The sequence shown here is derived from an EMBL/GenBank/DDBJ whole genome shotgun (WGS) entry which is preliminary data.</text>
</comment>
<evidence type="ECO:0000313" key="2">
    <source>
        <dbReference type="Proteomes" id="UP001430356"/>
    </source>
</evidence>
<sequence>MDVQPLYAFTLMRRMAPEVRARLGELWEMLGITPDSTPGALPLKTINARDANTLFEAGIIVRASELPTTGWVIPFSVVETKETGQRTRFIAWPKQKNAADEYEADVPLGHASRHLEAVWSEGASTLDLRAPFYQVPLPQENARAAFRFKLADGTLVELCRLPMGCGASPEIMQILTSVLAGASGVATPRTVAPASLRVDV</sequence>
<dbReference type="InterPro" id="IPR043128">
    <property type="entry name" value="Rev_trsase/Diguanyl_cyclase"/>
</dbReference>
<reference evidence="1 2" key="1">
    <citation type="journal article" date="2021" name="MBio">
        <title>A New Model Trypanosomatid, Novymonas esmeraldas: Genomic Perception of Its 'Candidatus Pandoraea novymonadis' Endosymbiont.</title>
        <authorList>
            <person name="Zakharova A."/>
            <person name="Saura A."/>
            <person name="Butenko A."/>
            <person name="Podesvova L."/>
            <person name="Warmusova S."/>
            <person name="Kostygov A.Y."/>
            <person name="Nenarokova A."/>
            <person name="Lukes J."/>
            <person name="Opperdoes F.R."/>
            <person name="Yurchenko V."/>
        </authorList>
    </citation>
    <scope>NUCLEOTIDE SEQUENCE [LARGE SCALE GENOMIC DNA]</scope>
    <source>
        <strain evidence="1 2">E262AT.01</strain>
    </source>
</reference>
<evidence type="ECO:0008006" key="3">
    <source>
        <dbReference type="Google" id="ProtNLM"/>
    </source>
</evidence>
<accession>A0AAW0F286</accession>
<dbReference type="Gene3D" id="3.10.10.10">
    <property type="entry name" value="HIV Type 1 Reverse Transcriptase, subunit A, domain 1"/>
    <property type="match status" value="1"/>
</dbReference>
<dbReference type="SUPFAM" id="SSF56672">
    <property type="entry name" value="DNA/RNA polymerases"/>
    <property type="match status" value="1"/>
</dbReference>
<dbReference type="InterPro" id="IPR043502">
    <property type="entry name" value="DNA/RNA_pol_sf"/>
</dbReference>
<protein>
    <recommendedName>
        <fullName evidence="3">Transposase</fullName>
    </recommendedName>
</protein>
<organism evidence="1 2">
    <name type="scientific">Novymonas esmeraldas</name>
    <dbReference type="NCBI Taxonomy" id="1808958"/>
    <lineage>
        <taxon>Eukaryota</taxon>
        <taxon>Discoba</taxon>
        <taxon>Euglenozoa</taxon>
        <taxon>Kinetoplastea</taxon>
        <taxon>Metakinetoplastina</taxon>
        <taxon>Trypanosomatida</taxon>
        <taxon>Trypanosomatidae</taxon>
        <taxon>Novymonas</taxon>
    </lineage>
</organism>
<keyword evidence="2" id="KW-1185">Reference proteome</keyword>
<evidence type="ECO:0000313" key="1">
    <source>
        <dbReference type="EMBL" id="KAK7200672.1"/>
    </source>
</evidence>
<name>A0AAW0F286_9TRYP</name>
<dbReference type="Proteomes" id="UP001430356">
    <property type="component" value="Unassembled WGS sequence"/>
</dbReference>
<proteinExistence type="predicted"/>
<dbReference type="AlphaFoldDB" id="A0AAW0F286"/>
<dbReference type="Gene3D" id="3.30.70.270">
    <property type="match status" value="1"/>
</dbReference>
<gene>
    <name evidence="1" type="ORF">NESM_000123800</name>
</gene>